<feature type="region of interest" description="Disordered" evidence="1">
    <location>
        <begin position="416"/>
        <end position="450"/>
    </location>
</feature>
<proteinExistence type="predicted"/>
<dbReference type="InterPro" id="IPR051396">
    <property type="entry name" value="Bact_Antivir_Def_Nuclease"/>
</dbReference>
<sequence>MRSTPGRSRSSRMPTSRSAEDMVGAGPRSHPPALRMYLRSLTLQNLKLLRDVAISFTRSDGEIRPWTVFVGENGLGKTAILQAIALAASGSSLGSELADVTALPDRRQPSTELMLIGAEFTFGQEGHKARSYPGLEHKHSLPPYVRSSIAAKNTWRELVGSSRYVGVEHTQVFDPIREARRTQLPGWFVAGYGTARALPRPNAIQGEGLTDPIKQRLVNLFDQGNPIATGFADFFEPAQAKAYTRVLRQVLLQGNLLPGIVDLELQSHGVVRTRQDLLEAHRFELEQGGKRIQIPATWLSHGYQGAIAWLADLIGHILLEAGKPVPPEKMEGLVLVDELDLHLHPRWQAALVPALKTVFPRLQFVATTHSAMLLPGLEQEEVLVLRLDEEGNVYVAQAPASPSWLTGSEIFDAFFDRKGKPAKGPAPRQKPPAPEKKQRPPKAAGRTKRK</sequence>
<organism evidence="3 4">
    <name type="scientific">Archangium minus</name>
    <dbReference type="NCBI Taxonomy" id="83450"/>
    <lineage>
        <taxon>Bacteria</taxon>
        <taxon>Pseudomonadati</taxon>
        <taxon>Myxococcota</taxon>
        <taxon>Myxococcia</taxon>
        <taxon>Myxococcales</taxon>
        <taxon>Cystobacterineae</taxon>
        <taxon>Archangiaceae</taxon>
        <taxon>Archangium</taxon>
    </lineage>
</organism>
<evidence type="ECO:0000259" key="2">
    <source>
        <dbReference type="Pfam" id="PF13304"/>
    </source>
</evidence>
<gene>
    <name evidence="3" type="ORF">F0U60_42715</name>
</gene>
<feature type="domain" description="ATPase AAA-type core" evidence="2">
    <location>
        <begin position="67"/>
        <end position="372"/>
    </location>
</feature>
<accession>A0ABY9X3Z0</accession>
<reference evidence="3 4" key="1">
    <citation type="submission" date="2019-08" db="EMBL/GenBank/DDBJ databases">
        <title>Archangium and Cystobacter genomes.</title>
        <authorList>
            <person name="Chen I.-C.K."/>
            <person name="Wielgoss S."/>
        </authorList>
    </citation>
    <scope>NUCLEOTIDE SEQUENCE [LARGE SCALE GENOMIC DNA]</scope>
    <source>
        <strain evidence="3 4">Cbm 6</strain>
    </source>
</reference>
<evidence type="ECO:0000313" key="3">
    <source>
        <dbReference type="EMBL" id="WNG50095.1"/>
    </source>
</evidence>
<protein>
    <submittedName>
        <fullName evidence="3">AAA family ATPase</fullName>
    </submittedName>
</protein>
<dbReference type="InterPro" id="IPR027417">
    <property type="entry name" value="P-loop_NTPase"/>
</dbReference>
<evidence type="ECO:0000313" key="4">
    <source>
        <dbReference type="Proteomes" id="UP001611383"/>
    </source>
</evidence>
<feature type="region of interest" description="Disordered" evidence="1">
    <location>
        <begin position="1"/>
        <end position="29"/>
    </location>
</feature>
<evidence type="ECO:0000256" key="1">
    <source>
        <dbReference type="SAM" id="MobiDB-lite"/>
    </source>
</evidence>
<feature type="compositionally biased region" description="Low complexity" evidence="1">
    <location>
        <begin position="1"/>
        <end position="17"/>
    </location>
</feature>
<dbReference type="PANTHER" id="PTHR43581:SF2">
    <property type="entry name" value="EXCINUCLEASE ATPASE SUBUNIT"/>
    <property type="match status" value="1"/>
</dbReference>
<name>A0ABY9X3Z0_9BACT</name>
<dbReference type="Pfam" id="PF13304">
    <property type="entry name" value="AAA_21"/>
    <property type="match status" value="1"/>
</dbReference>
<keyword evidence="4" id="KW-1185">Reference proteome</keyword>
<dbReference type="InterPro" id="IPR003959">
    <property type="entry name" value="ATPase_AAA_core"/>
</dbReference>
<dbReference type="SUPFAM" id="SSF52540">
    <property type="entry name" value="P-loop containing nucleoside triphosphate hydrolases"/>
    <property type="match status" value="1"/>
</dbReference>
<dbReference type="EMBL" id="CP043494">
    <property type="protein sequence ID" value="WNG50095.1"/>
    <property type="molecule type" value="Genomic_DNA"/>
</dbReference>
<dbReference type="Gene3D" id="3.40.50.300">
    <property type="entry name" value="P-loop containing nucleotide triphosphate hydrolases"/>
    <property type="match status" value="2"/>
</dbReference>
<dbReference type="PANTHER" id="PTHR43581">
    <property type="entry name" value="ATP/GTP PHOSPHATASE"/>
    <property type="match status" value="1"/>
</dbReference>
<dbReference type="Proteomes" id="UP001611383">
    <property type="component" value="Chromosome"/>
</dbReference>